<keyword evidence="4" id="KW-1003">Cell membrane</keyword>
<dbReference type="PIRSF" id="PIRSF005091">
    <property type="entry name" value="Mmb_sulf_HI1246"/>
    <property type="match status" value="1"/>
</dbReference>
<keyword evidence="6 9" id="KW-1133">Transmembrane helix</keyword>
<reference evidence="11 12" key="1">
    <citation type="journal article" date="2019" name="Syst. Appl. Microbiol.">
        <title>Polyphasic characterization of two novel Lactobacillus spp. isolated from blown salami packages: Description of Lactobacillus halodurans sp. nov. and Lactobacillus salsicarnum sp. nov.</title>
        <authorList>
            <person name="Schuster J.A."/>
            <person name="Klingl A."/>
            <person name="Vogel R.F."/>
            <person name="Ehrmann M.A."/>
        </authorList>
    </citation>
    <scope>NUCLEOTIDE SEQUENCE [LARGE SCALE GENOMIC DNA]</scope>
    <source>
        <strain evidence="11 12">TMW 1.2098</strain>
    </source>
</reference>
<keyword evidence="7 9" id="KW-0472">Membrane</keyword>
<dbReference type="Pfam" id="PF00884">
    <property type="entry name" value="Sulfatase"/>
    <property type="match status" value="1"/>
</dbReference>
<comment type="caution">
    <text evidence="11">The sequence shown here is derived from an EMBL/GenBank/DDBJ whole genome shotgun (WGS) entry which is preliminary data.</text>
</comment>
<keyword evidence="12" id="KW-1185">Reference proteome</keyword>
<dbReference type="Gene3D" id="3.30.1120.170">
    <property type="match status" value="1"/>
</dbReference>
<feature type="transmembrane region" description="Helical" evidence="9">
    <location>
        <begin position="44"/>
        <end position="65"/>
    </location>
</feature>
<evidence type="ECO:0000256" key="4">
    <source>
        <dbReference type="ARBA" id="ARBA00022475"/>
    </source>
</evidence>
<feature type="compositionally biased region" description="Polar residues" evidence="8">
    <location>
        <begin position="697"/>
        <end position="708"/>
    </location>
</feature>
<evidence type="ECO:0000259" key="10">
    <source>
        <dbReference type="Pfam" id="PF00884"/>
    </source>
</evidence>
<feature type="transmembrane region" description="Helical" evidence="9">
    <location>
        <begin position="12"/>
        <end position="32"/>
    </location>
</feature>
<sequence>MERLKRTLNTRLGFMASLVFLLWLKTIITYFTEFNLGATDVFQYLTMFINPIGFAITVFSLCLFINRPKISYSLMLVIYVVISILIYANVLYYREFSNFIPVSTMLGVASVSKGLGNNTVSMISPHDFIYLLDFILLIVIFATKYIRIDTRPFRKLNAMASFMFGLMFFSLNLMISEANRPQLLGRTFDQTYLVKYLGLPAFTIYDGLQTVHSDQVKSTAIGTDIDPALKYVQNHYAKPDPEYYGIAKKKNIIIIHLESFQQALINLRVNGQEVTPFLNGLYNSNETLSFDNFYHQVGQGKTSDAETMLETGLFGTASGTFFNNQASSNTLEGAPAILQQTYGYSSAVFHGNVSSFYHRDSVYKNLGYNYFFDKSYFNSNGENSIGMGLKDKLLFAESSKYLEQMQQPFYTKFITLTNHWDFGLDDIDNDGFKTAETPDKHVNGYFLTAHYLDASLKEFFEYLKTSGLYDNSMVILYGDHYGISNDRNRNLAPILGYNQDNWNDFDNAQMQRVPFMIHMKGLNGGIRHEYGGEIDVLPTLLHLEGINSSKYIQVGTDLLSKEHSQLVPFRNGDFVTPKYTVLKNQQDVYANKTGELIDLKANPNLADKVAKWDKQVKEKFKISDNVQKMNLLRFYTPLGFTPVDPAKYSYQHQIEQMIKIRDSLGNKSTSMYSKNGNTSTTNFYNTDAPELRDNRNPIDNINSAVKAK</sequence>
<protein>
    <submittedName>
        <fullName evidence="11">LTA synthase family protein</fullName>
    </submittedName>
</protein>
<feature type="compositionally biased region" description="Polar residues" evidence="8">
    <location>
        <begin position="669"/>
        <end position="685"/>
    </location>
</feature>
<feature type="transmembrane region" description="Helical" evidence="9">
    <location>
        <begin position="128"/>
        <end position="146"/>
    </location>
</feature>
<evidence type="ECO:0000313" key="12">
    <source>
        <dbReference type="Proteomes" id="UP000436655"/>
    </source>
</evidence>
<evidence type="ECO:0000256" key="6">
    <source>
        <dbReference type="ARBA" id="ARBA00022989"/>
    </source>
</evidence>
<feature type="transmembrane region" description="Helical" evidence="9">
    <location>
        <begin position="158"/>
        <end position="175"/>
    </location>
</feature>
<feature type="transmembrane region" description="Helical" evidence="9">
    <location>
        <begin position="72"/>
        <end position="93"/>
    </location>
</feature>
<dbReference type="InterPro" id="IPR012160">
    <property type="entry name" value="LtaS-like"/>
</dbReference>
<feature type="domain" description="Sulfatase N-terminal" evidence="10">
    <location>
        <begin position="250"/>
        <end position="545"/>
    </location>
</feature>
<feature type="region of interest" description="Disordered" evidence="8">
    <location>
        <begin position="669"/>
        <end position="708"/>
    </location>
</feature>
<comment type="similarity">
    <text evidence="3">Belongs to the LTA synthase family.</text>
</comment>
<keyword evidence="5 9" id="KW-0812">Transmembrane</keyword>
<comment type="pathway">
    <text evidence="2">Cell wall biogenesis; lipoteichoic acid biosynthesis.</text>
</comment>
<dbReference type="InterPro" id="IPR000917">
    <property type="entry name" value="Sulfatase_N"/>
</dbReference>
<evidence type="ECO:0000256" key="5">
    <source>
        <dbReference type="ARBA" id="ARBA00022692"/>
    </source>
</evidence>
<accession>A0ABW9P9X1</accession>
<dbReference type="EMBL" id="VDFN01000011">
    <property type="protein sequence ID" value="MQS45842.1"/>
    <property type="molecule type" value="Genomic_DNA"/>
</dbReference>
<organism evidence="11 12">
    <name type="scientific">Companilactobacillus mishanensis</name>
    <dbReference type="NCBI Taxonomy" id="2486008"/>
    <lineage>
        <taxon>Bacteria</taxon>
        <taxon>Bacillati</taxon>
        <taxon>Bacillota</taxon>
        <taxon>Bacilli</taxon>
        <taxon>Lactobacillales</taxon>
        <taxon>Lactobacillaceae</taxon>
        <taxon>Companilactobacillus</taxon>
    </lineage>
</organism>
<evidence type="ECO:0000256" key="7">
    <source>
        <dbReference type="ARBA" id="ARBA00023136"/>
    </source>
</evidence>
<dbReference type="Gene3D" id="3.40.720.10">
    <property type="entry name" value="Alkaline Phosphatase, subunit A"/>
    <property type="match status" value="1"/>
</dbReference>
<dbReference type="SUPFAM" id="SSF53649">
    <property type="entry name" value="Alkaline phosphatase-like"/>
    <property type="match status" value="1"/>
</dbReference>
<dbReference type="CDD" id="cd16015">
    <property type="entry name" value="LTA_synthase"/>
    <property type="match status" value="1"/>
</dbReference>
<evidence type="ECO:0000256" key="3">
    <source>
        <dbReference type="ARBA" id="ARBA00009983"/>
    </source>
</evidence>
<evidence type="ECO:0000256" key="8">
    <source>
        <dbReference type="SAM" id="MobiDB-lite"/>
    </source>
</evidence>
<dbReference type="PANTHER" id="PTHR47371">
    <property type="entry name" value="LIPOTEICHOIC ACID SYNTHASE"/>
    <property type="match status" value="1"/>
</dbReference>
<evidence type="ECO:0000256" key="9">
    <source>
        <dbReference type="SAM" id="Phobius"/>
    </source>
</evidence>
<gene>
    <name evidence="11" type="ORF">FHL03_10130</name>
</gene>
<proteinExistence type="inferred from homology"/>
<comment type="subcellular location">
    <subcellularLocation>
        <location evidence="1">Cell membrane</location>
        <topology evidence="1">Multi-pass membrane protein</topology>
    </subcellularLocation>
</comment>
<dbReference type="RefSeq" id="WP_125706404.1">
    <property type="nucleotide sequence ID" value="NZ_JBHTOO010000021.1"/>
</dbReference>
<evidence type="ECO:0000256" key="1">
    <source>
        <dbReference type="ARBA" id="ARBA00004651"/>
    </source>
</evidence>
<evidence type="ECO:0000313" key="11">
    <source>
        <dbReference type="EMBL" id="MQS45842.1"/>
    </source>
</evidence>
<dbReference type="Proteomes" id="UP000436655">
    <property type="component" value="Unassembled WGS sequence"/>
</dbReference>
<evidence type="ECO:0000256" key="2">
    <source>
        <dbReference type="ARBA" id="ARBA00004936"/>
    </source>
</evidence>
<dbReference type="InterPro" id="IPR050448">
    <property type="entry name" value="OpgB/LTA_synthase_biosynth"/>
</dbReference>
<dbReference type="PANTHER" id="PTHR47371:SF3">
    <property type="entry name" value="PHOSPHOGLYCEROL TRANSFERASE I"/>
    <property type="match status" value="1"/>
</dbReference>
<name>A0ABW9P9X1_9LACO</name>
<dbReference type="InterPro" id="IPR017850">
    <property type="entry name" value="Alkaline_phosphatase_core_sf"/>
</dbReference>